<dbReference type="Proteomes" id="UP000298021">
    <property type="component" value="Unassembled WGS sequence"/>
</dbReference>
<dbReference type="OrthoDB" id="1644322at2"/>
<evidence type="ECO:0000313" key="1">
    <source>
        <dbReference type="EMBL" id="TGD22831.1"/>
    </source>
</evidence>
<protein>
    <recommendedName>
        <fullName evidence="3">DNA-directed RNA polymerase beta subunit</fullName>
    </recommendedName>
</protein>
<keyword evidence="2" id="KW-1185">Reference proteome</keyword>
<proteinExistence type="predicted"/>
<dbReference type="RefSeq" id="WP_135373161.1">
    <property type="nucleotide sequence ID" value="NZ_RKLY01000018.1"/>
</dbReference>
<dbReference type="AlphaFoldDB" id="A0A4Z0JL52"/>
<evidence type="ECO:0000313" key="2">
    <source>
        <dbReference type="Proteomes" id="UP000298021"/>
    </source>
</evidence>
<organism evidence="1 2">
    <name type="scientific">Companilactobacillus suantsaicola</name>
    <dbReference type="NCBI Taxonomy" id="2487723"/>
    <lineage>
        <taxon>Bacteria</taxon>
        <taxon>Bacillati</taxon>
        <taxon>Bacillota</taxon>
        <taxon>Bacilli</taxon>
        <taxon>Lactobacillales</taxon>
        <taxon>Lactobacillaceae</taxon>
        <taxon>Companilactobacillus</taxon>
    </lineage>
</organism>
<comment type="caution">
    <text evidence="1">The sequence shown here is derived from an EMBL/GenBank/DDBJ whole genome shotgun (WGS) entry which is preliminary data.</text>
</comment>
<reference evidence="1 2" key="1">
    <citation type="submission" date="2018-10" db="EMBL/GenBank/DDBJ databases">
        <title>Lactobacillus sp. R7 and Lactobacillus sp. R19 isolated from fermented mustard green product of Taiwan.</title>
        <authorList>
            <person name="Lin S.-T."/>
        </authorList>
    </citation>
    <scope>NUCLEOTIDE SEQUENCE [LARGE SCALE GENOMIC DNA]</scope>
    <source>
        <strain evidence="1 2">BCRC 81127</strain>
    </source>
</reference>
<evidence type="ECO:0008006" key="3">
    <source>
        <dbReference type="Google" id="ProtNLM"/>
    </source>
</evidence>
<accession>A0A4Z0JL52</accession>
<sequence length="124" mass="14536">MSKNATDSQTVKIFFDRYYHDRGKMKWQGFYLSDHTAALKKADKKLKHENNLRPKQTIEEITKLLMQSYSYNQIVKVQLNTFDTNHQVADDLVGEVVGHDENKFYLDNQKTFHLGEVRNVSVLV</sequence>
<name>A0A4Z0JL52_9LACO</name>
<gene>
    <name evidence="1" type="ORF">EGT49_07870</name>
</gene>
<dbReference type="EMBL" id="RKLY01000018">
    <property type="protein sequence ID" value="TGD22831.1"/>
    <property type="molecule type" value="Genomic_DNA"/>
</dbReference>